<dbReference type="OrthoDB" id="9805913at2"/>
<evidence type="ECO:0000256" key="3">
    <source>
        <dbReference type="ARBA" id="ARBA00022777"/>
    </source>
</evidence>
<evidence type="ECO:0000256" key="2">
    <source>
        <dbReference type="ARBA" id="ARBA00022679"/>
    </source>
</evidence>
<feature type="domain" description="HipA-like C-terminal" evidence="4">
    <location>
        <begin position="173"/>
        <end position="380"/>
    </location>
</feature>
<dbReference type="Pfam" id="PF07804">
    <property type="entry name" value="HipA_C"/>
    <property type="match status" value="1"/>
</dbReference>
<evidence type="ECO:0000313" key="7">
    <source>
        <dbReference type="Proteomes" id="UP000319732"/>
    </source>
</evidence>
<dbReference type="AlphaFoldDB" id="A0A545SQM1"/>
<dbReference type="GO" id="GO:0004674">
    <property type="term" value="F:protein serine/threonine kinase activity"/>
    <property type="evidence" value="ECO:0007669"/>
    <property type="project" value="TreeGrafter"/>
</dbReference>
<dbReference type="Pfam" id="PF13657">
    <property type="entry name" value="Couple_hipA"/>
    <property type="match status" value="1"/>
</dbReference>
<gene>
    <name evidence="6" type="ORF">FKG94_26050</name>
</gene>
<evidence type="ECO:0000259" key="5">
    <source>
        <dbReference type="Pfam" id="PF13657"/>
    </source>
</evidence>
<proteinExistence type="inferred from homology"/>
<keyword evidence="2" id="KW-0808">Transferase</keyword>
<dbReference type="InterPro" id="IPR012893">
    <property type="entry name" value="HipA-like_C"/>
</dbReference>
<reference evidence="6 7" key="1">
    <citation type="submission" date="2019-06" db="EMBL/GenBank/DDBJ databases">
        <title>Whole genome sequence for Cellvibrionaceae sp. R142.</title>
        <authorList>
            <person name="Wang G."/>
        </authorList>
    </citation>
    <scope>NUCLEOTIDE SEQUENCE [LARGE SCALE GENOMIC DNA]</scope>
    <source>
        <strain evidence="6 7">R142</strain>
    </source>
</reference>
<name>A0A545SQM1_9GAMM</name>
<dbReference type="Proteomes" id="UP000319732">
    <property type="component" value="Unassembled WGS sequence"/>
</dbReference>
<dbReference type="GO" id="GO:0005829">
    <property type="term" value="C:cytosol"/>
    <property type="evidence" value="ECO:0007669"/>
    <property type="project" value="TreeGrafter"/>
</dbReference>
<comment type="similarity">
    <text evidence="1">Belongs to the HipA Ser/Thr kinase family.</text>
</comment>
<dbReference type="Gene3D" id="1.10.1070.20">
    <property type="match status" value="1"/>
</dbReference>
<dbReference type="EMBL" id="VHSG01000036">
    <property type="protein sequence ID" value="TQV67259.1"/>
    <property type="molecule type" value="Genomic_DNA"/>
</dbReference>
<keyword evidence="7" id="KW-1185">Reference proteome</keyword>
<evidence type="ECO:0000259" key="4">
    <source>
        <dbReference type="Pfam" id="PF07804"/>
    </source>
</evidence>
<organism evidence="6 7">
    <name type="scientific">Exilibacterium tricleocarpae</name>
    <dbReference type="NCBI Taxonomy" id="2591008"/>
    <lineage>
        <taxon>Bacteria</taxon>
        <taxon>Pseudomonadati</taxon>
        <taxon>Pseudomonadota</taxon>
        <taxon>Gammaproteobacteria</taxon>
        <taxon>Cellvibrionales</taxon>
        <taxon>Cellvibrionaceae</taxon>
        <taxon>Exilibacterium</taxon>
    </lineage>
</organism>
<accession>A0A545SQM1</accession>
<dbReference type="InterPro" id="IPR017508">
    <property type="entry name" value="HipA_N1"/>
</dbReference>
<evidence type="ECO:0000313" key="6">
    <source>
        <dbReference type="EMBL" id="TQV67259.1"/>
    </source>
</evidence>
<sequence length="407" mass="45028">MTDTIEIYIDHAGETHLVGLCRYVAKRYGQSSVFEYADEWLDHPGAFALDPANLPLAPGQIYTTSDKSALPGALRDTAPDRWGQQLIKRAFRKAGEERVLSEIDYLLAITDQTRIGALRYRREGEDSFDHDIGHYRIPPLIQLPALINAADAVQSNAETAEDLKLLLNEGSPLGGARPKSAVMDNDGTLAIAKFPKPDDERSIPHGEVLAMTLAAKVGINVSKARLQDVAGRPVALITRFDRQDGQRIPFLSAMSLLGLNDGDEATYTDIADCIRMYSSEPTADLHELWRRIVFGVLIGNLDDHLRNHGFLYDKDDRWRLSPAYDLNPVPLMEKARELTTWISEEGPDADLDIARRAAPYFALKESQAEAIITDVTDALQGWQNTARQLGMSAADIGVYATTIQSDV</sequence>
<keyword evidence="3" id="KW-0418">Kinase</keyword>
<dbReference type="InterPro" id="IPR052028">
    <property type="entry name" value="HipA_Ser/Thr_kinase"/>
</dbReference>
<feature type="domain" description="HipA N-terminal subdomain 1" evidence="5">
    <location>
        <begin position="29"/>
        <end position="120"/>
    </location>
</feature>
<dbReference type="PANTHER" id="PTHR37419">
    <property type="entry name" value="SERINE/THREONINE-PROTEIN KINASE TOXIN HIPA"/>
    <property type="match status" value="1"/>
</dbReference>
<evidence type="ECO:0000256" key="1">
    <source>
        <dbReference type="ARBA" id="ARBA00010164"/>
    </source>
</evidence>
<dbReference type="PANTHER" id="PTHR37419:SF8">
    <property type="entry name" value="TOXIN YJJJ"/>
    <property type="match status" value="1"/>
</dbReference>
<protein>
    <submittedName>
        <fullName evidence="6">Type II toxin-antitoxin system HipA family toxin</fullName>
    </submittedName>
</protein>
<dbReference type="RefSeq" id="WP_142929884.1">
    <property type="nucleotide sequence ID" value="NZ_ML660112.1"/>
</dbReference>
<comment type="caution">
    <text evidence="6">The sequence shown here is derived from an EMBL/GenBank/DDBJ whole genome shotgun (WGS) entry which is preliminary data.</text>
</comment>